<name>A0ABS7PXK0_9SPHN</name>
<dbReference type="RefSeq" id="WP_222993262.1">
    <property type="nucleotide sequence ID" value="NZ_JAINVV010000014.1"/>
</dbReference>
<keyword evidence="4" id="KW-1185">Reference proteome</keyword>
<comment type="caution">
    <text evidence="3">The sequence shown here is derived from an EMBL/GenBank/DDBJ whole genome shotgun (WGS) entry which is preliminary data.</text>
</comment>
<evidence type="ECO:0000256" key="2">
    <source>
        <dbReference type="SAM" id="SignalP"/>
    </source>
</evidence>
<protein>
    <submittedName>
        <fullName evidence="3">Uncharacterized protein</fullName>
    </submittedName>
</protein>
<sequence>MRSAFLIAVALSALGGAMVATPVQAQEQRVIVVYGDDPCPVAKEGEEIIVCPRRPESERYRVPKRFRNQDVAPGNANESWAVRSEALNEASPTGISKCSVVGPAGWTGCYAQFLREAQADRRAQRRADGAIPSVNDRPLSDADEHEDDGE</sequence>
<feature type="compositionally biased region" description="Acidic residues" evidence="1">
    <location>
        <begin position="141"/>
        <end position="150"/>
    </location>
</feature>
<keyword evidence="2" id="KW-0732">Signal</keyword>
<feature type="chain" id="PRO_5047449035" evidence="2">
    <location>
        <begin position="26"/>
        <end position="150"/>
    </location>
</feature>
<dbReference type="EMBL" id="JAINVV010000014">
    <property type="protein sequence ID" value="MBY8826018.1"/>
    <property type="molecule type" value="Genomic_DNA"/>
</dbReference>
<dbReference type="Proteomes" id="UP000706039">
    <property type="component" value="Unassembled WGS sequence"/>
</dbReference>
<reference evidence="3 4" key="1">
    <citation type="submission" date="2021-08" db="EMBL/GenBank/DDBJ databases">
        <authorList>
            <person name="Tuo L."/>
        </authorList>
    </citation>
    <scope>NUCLEOTIDE SEQUENCE [LARGE SCALE GENOMIC DNA]</scope>
    <source>
        <strain evidence="3 4">JCM 31229</strain>
    </source>
</reference>
<feature type="signal peptide" evidence="2">
    <location>
        <begin position="1"/>
        <end position="25"/>
    </location>
</feature>
<proteinExistence type="predicted"/>
<evidence type="ECO:0000313" key="3">
    <source>
        <dbReference type="EMBL" id="MBY8826018.1"/>
    </source>
</evidence>
<accession>A0ABS7PXK0</accession>
<evidence type="ECO:0000313" key="4">
    <source>
        <dbReference type="Proteomes" id="UP000706039"/>
    </source>
</evidence>
<feature type="region of interest" description="Disordered" evidence="1">
    <location>
        <begin position="121"/>
        <end position="150"/>
    </location>
</feature>
<evidence type="ECO:0000256" key="1">
    <source>
        <dbReference type="SAM" id="MobiDB-lite"/>
    </source>
</evidence>
<organism evidence="3 4">
    <name type="scientific">Sphingomonas colocasiae</name>
    <dbReference type="NCBI Taxonomy" id="1848973"/>
    <lineage>
        <taxon>Bacteria</taxon>
        <taxon>Pseudomonadati</taxon>
        <taxon>Pseudomonadota</taxon>
        <taxon>Alphaproteobacteria</taxon>
        <taxon>Sphingomonadales</taxon>
        <taxon>Sphingomonadaceae</taxon>
        <taxon>Sphingomonas</taxon>
    </lineage>
</organism>
<gene>
    <name evidence="3" type="ORF">K7G82_27200</name>
</gene>